<dbReference type="Proteomes" id="UP000015354">
    <property type="component" value="Unassembled WGS sequence"/>
</dbReference>
<dbReference type="EMBL" id="ATMH01002866">
    <property type="protein sequence ID" value="EPY32328.1"/>
    <property type="molecule type" value="Genomic_DNA"/>
</dbReference>
<dbReference type="InterPro" id="IPR038324">
    <property type="entry name" value="Rpb4/RPC9_sf"/>
</dbReference>
<dbReference type="GO" id="GO:0000166">
    <property type="term" value="F:nucleotide binding"/>
    <property type="evidence" value="ECO:0007669"/>
    <property type="project" value="InterPro"/>
</dbReference>
<keyword evidence="3" id="KW-1185">Reference proteome</keyword>
<dbReference type="SUPFAM" id="SSF47819">
    <property type="entry name" value="HRDC-like"/>
    <property type="match status" value="1"/>
</dbReference>
<evidence type="ECO:0000313" key="3">
    <source>
        <dbReference type="Proteomes" id="UP000015354"/>
    </source>
</evidence>
<organism evidence="2 3">
    <name type="scientific">Strigomonas culicis</name>
    <dbReference type="NCBI Taxonomy" id="28005"/>
    <lineage>
        <taxon>Eukaryota</taxon>
        <taxon>Discoba</taxon>
        <taxon>Euglenozoa</taxon>
        <taxon>Kinetoplastea</taxon>
        <taxon>Metakinetoplastina</taxon>
        <taxon>Trypanosomatida</taxon>
        <taxon>Trypanosomatidae</taxon>
        <taxon>Strigomonadinae</taxon>
        <taxon>Strigomonas</taxon>
    </lineage>
</organism>
<evidence type="ECO:0008006" key="4">
    <source>
        <dbReference type="Google" id="ProtNLM"/>
    </source>
</evidence>
<name>S9UZM7_9TRYP</name>
<reference evidence="2" key="2">
    <citation type="submission" date="2013-03" db="EMBL/GenBank/DDBJ databases">
        <authorList>
            <person name="Motta M.C.M."/>
            <person name="Martins A.C.A."/>
            <person name="Preta C.M.C.C."/>
            <person name="Silva R."/>
            <person name="de Souza S.S."/>
            <person name="Klein C.C."/>
            <person name="de Almeida L.G.P."/>
            <person name="Cunha O.L."/>
            <person name="Colabardini A.C."/>
            <person name="Lima B.A."/>
            <person name="Machado C.R."/>
            <person name="Soares C.M.A."/>
            <person name="de Menezes C.B.A."/>
            <person name="Bartolomeu D.C."/>
            <person name="Grisard E.C."/>
            <person name="Fantinatti-Garboggini F."/>
            <person name="Rodrigues-Luiz G.F."/>
            <person name="Wagner G."/>
            <person name="Goldman G.H."/>
            <person name="Fietto J.L.R."/>
            <person name="Ciapina L.P."/>
            <person name="Brocchi M."/>
            <person name="Elias M.C."/>
            <person name="Goldman M.H.S."/>
            <person name="Sagot M.-F."/>
            <person name="Pereira M."/>
            <person name="Stoco P.H."/>
            <person name="Teixeira S.M.R."/>
            <person name="de Mendonca-Neto R.P."/>
            <person name="Maciel T.E.F."/>
            <person name="Mendes T.A.O."/>
            <person name="Urmenyi T.P."/>
            <person name="Teixeira M.M.G."/>
            <person name="de Camargo E.F.P."/>
            <person name="de Sousa W."/>
            <person name="Schenkman S."/>
            <person name="de Vasconcelos A.T.R."/>
        </authorList>
    </citation>
    <scope>NUCLEOTIDE SEQUENCE</scope>
</reference>
<accession>S9UZM7</accession>
<dbReference type="Gene3D" id="1.20.1250.40">
    <property type="match status" value="1"/>
</dbReference>
<sequence length="163" mass="17337">MAENYSEGDLGIIFRQAEPLTLPMVSQLLRDIRAGSDGGSTAAEALLHQCREEVEVIQETCAPEDAVAHLAKERLRRRGPAGGDEANAHLAHIAVDAEGNVVSDGTADATPAAPSLSREPMKPFEVVALATLVPRTAEEAIVLVPSLHRFEANDLQNALAILQ</sequence>
<dbReference type="EMBL" id="ATMH01000646">
    <property type="protein sequence ID" value="EPY36317.1"/>
    <property type="molecule type" value="Genomic_DNA"/>
</dbReference>
<reference evidence="2 3" key="1">
    <citation type="journal article" date="2013" name="PLoS ONE">
        <title>Predicting the Proteins of Angomonas deanei, Strigomonas culicis and Their Respective Endosymbionts Reveals New Aspects of the Trypanosomatidae Family.</title>
        <authorList>
            <person name="Motta M.C."/>
            <person name="Martins A.C."/>
            <person name="de Souza S.S."/>
            <person name="Catta-Preta C.M."/>
            <person name="Silva R."/>
            <person name="Klein C.C."/>
            <person name="de Almeida L.G."/>
            <person name="de Lima Cunha O."/>
            <person name="Ciapina L.P."/>
            <person name="Brocchi M."/>
            <person name="Colabardini A.C."/>
            <person name="de Araujo Lima B."/>
            <person name="Machado C.R."/>
            <person name="de Almeida Soares C.M."/>
            <person name="Probst C.M."/>
            <person name="de Menezes C.B."/>
            <person name="Thompson C.E."/>
            <person name="Bartholomeu D.C."/>
            <person name="Gradia D.F."/>
            <person name="Pavoni D.P."/>
            <person name="Grisard E.C."/>
            <person name="Fantinatti-Garboggini F."/>
            <person name="Marchini F.K."/>
            <person name="Rodrigues-Luiz G.F."/>
            <person name="Wagner G."/>
            <person name="Goldman G.H."/>
            <person name="Fietto J.L."/>
            <person name="Elias M.C."/>
            <person name="Goldman M.H."/>
            <person name="Sagot M.F."/>
            <person name="Pereira M."/>
            <person name="Stoco P.H."/>
            <person name="de Mendonca-Neto R.P."/>
            <person name="Teixeira S.M."/>
            <person name="Maciel T.E."/>
            <person name="de Oliveira Mendes T.A."/>
            <person name="Urmenyi T.P."/>
            <person name="de Souza W."/>
            <person name="Schenkman S."/>
            <person name="de Vasconcelos A.T."/>
        </authorList>
    </citation>
    <scope>NUCLEOTIDE SEQUENCE [LARGE SCALE GENOMIC DNA]</scope>
</reference>
<dbReference type="OrthoDB" id="2186918at2759"/>
<evidence type="ECO:0000313" key="2">
    <source>
        <dbReference type="EMBL" id="EPY36317.1"/>
    </source>
</evidence>
<dbReference type="InterPro" id="IPR010997">
    <property type="entry name" value="HRDC-like_sf"/>
</dbReference>
<gene>
    <name evidence="2" type="ORF">STCU_00646</name>
    <name evidence="1" type="ORF">STCU_02866</name>
</gene>
<proteinExistence type="predicted"/>
<comment type="caution">
    <text evidence="2">The sequence shown here is derived from an EMBL/GenBank/DDBJ whole genome shotgun (WGS) entry which is preliminary data.</text>
</comment>
<protein>
    <recommendedName>
        <fullName evidence="4">DNA-directed RNA polymerase II subunit RPB4</fullName>
    </recommendedName>
</protein>
<evidence type="ECO:0000313" key="1">
    <source>
        <dbReference type="EMBL" id="EPY32328.1"/>
    </source>
</evidence>
<dbReference type="AlphaFoldDB" id="S9UZM7"/>